<dbReference type="CDD" id="cd02511">
    <property type="entry name" value="Beta4Glucosyltransferase"/>
    <property type="match status" value="1"/>
</dbReference>
<name>A0ABX8V3S8_9FLAO</name>
<evidence type="ECO:0000256" key="1">
    <source>
        <dbReference type="ARBA" id="ARBA00022676"/>
    </source>
</evidence>
<evidence type="ECO:0000313" key="4">
    <source>
        <dbReference type="EMBL" id="QYJ67460.1"/>
    </source>
</evidence>
<proteinExistence type="predicted"/>
<dbReference type="CDD" id="cd03789">
    <property type="entry name" value="GT9_LPS_heptosyltransferase"/>
    <property type="match status" value="1"/>
</dbReference>
<sequence>MSGNNTKISALAIIYNEEHNIREYLNNMAFADEIVVVDSYSTDSTPTIIKEEYPHVRFYQRAFDDFSSQRNYTLELATYDWVTFFDADERVTEKGIREIVDTINSNPEEVALWVKRVFYYQGKPLVNNNFNEDRTARVFRKSKCRYSDKLVHEKLTIDGKSKVLKHAIEHYSFINKKDFLKKRLQYSKLKAREFYNEGVTTNIFHFTVRPGFRFFKYYILKFGFVNGRRGYEIARILGYHVYMRYVYLREMNAKRKKILVIQQKMIGDVLASTSICNTLKNEYECSRIDYLVNTFTTPVVENNPNIDNIIPFEDEYRDSKLKFFKFLRCIRKTNYDIVVDAYAKWESGIITSCSGAKSKIGYKKWYTSFFYNKTVEPDKTVSGSALYHRMQLAEAVTGKKHPIVYPKIYLTNEEQQEARNKMNEQLDLQLPVIMISVLGSNDIKSLPAAEMARVIDKISSTCNAQLLFNYIPLQTEKAKEIYNLCQPKTQDKIFFDFYFNDLRAFLAVLGQCSALIGNEGGAVNMAKALNVPTFTIFSPWINKNSWNMLTDEDKHKALHLRDYFPEIYGEKHPKEFKDQSLELYKKLTLNLFEKDLEVFLAYVMQQTETKTTSHPSLSRKESI</sequence>
<dbReference type="SUPFAM" id="SSF53448">
    <property type="entry name" value="Nucleotide-diphospho-sugar transferases"/>
    <property type="match status" value="1"/>
</dbReference>
<gene>
    <name evidence="4" type="ORF">K1I41_07795</name>
</gene>
<dbReference type="PANTHER" id="PTHR30160:SF7">
    <property type="entry name" value="ADP-HEPTOSE--LPS HEPTOSYLTRANSFERASE 2"/>
    <property type="match status" value="1"/>
</dbReference>
<dbReference type="EC" id="2.4.-.-" evidence="4"/>
<dbReference type="Gene3D" id="3.90.550.10">
    <property type="entry name" value="Spore Coat Polysaccharide Biosynthesis Protein SpsA, Chain A"/>
    <property type="match status" value="1"/>
</dbReference>
<organism evidence="4 5">
    <name type="scientific">Flavobacterium litorale</name>
    <dbReference type="NCBI Taxonomy" id="2856519"/>
    <lineage>
        <taxon>Bacteria</taxon>
        <taxon>Pseudomonadati</taxon>
        <taxon>Bacteroidota</taxon>
        <taxon>Flavobacteriia</taxon>
        <taxon>Flavobacteriales</taxon>
        <taxon>Flavobacteriaceae</taxon>
        <taxon>Flavobacterium</taxon>
    </lineage>
</organism>
<accession>A0ABX8V3S8</accession>
<reference evidence="4 5" key="1">
    <citation type="submission" date="2021-07" db="EMBL/GenBank/DDBJ databases">
        <title>Flavobacterium WSW3-B6 sp.nov, isolated from seaweed.</title>
        <authorList>
            <person name="Muhammad N."/>
            <person name="Ho H."/>
            <person name="Lee Y.-J."/>
            <person name="Nguyen T."/>
            <person name="Ho J."/>
            <person name="Kim S.-G."/>
        </authorList>
    </citation>
    <scope>NUCLEOTIDE SEQUENCE [LARGE SCALE GENOMIC DNA]</scope>
    <source>
        <strain evidence="4 5">WSW3-B6</strain>
    </source>
</reference>
<dbReference type="InterPro" id="IPR002201">
    <property type="entry name" value="Glyco_trans_9"/>
</dbReference>
<keyword evidence="5" id="KW-1185">Reference proteome</keyword>
<keyword evidence="1 4" id="KW-0328">Glycosyltransferase</keyword>
<dbReference type="Gene3D" id="3.40.50.2000">
    <property type="entry name" value="Glycogen Phosphorylase B"/>
    <property type="match status" value="2"/>
</dbReference>
<dbReference type="RefSeq" id="WP_220639805.1">
    <property type="nucleotide sequence ID" value="NZ_CP080429.1"/>
</dbReference>
<evidence type="ECO:0000313" key="5">
    <source>
        <dbReference type="Proteomes" id="UP000825381"/>
    </source>
</evidence>
<keyword evidence="2 4" id="KW-0808">Transferase</keyword>
<dbReference type="PANTHER" id="PTHR30160">
    <property type="entry name" value="TETRAACYLDISACCHARIDE 4'-KINASE-RELATED"/>
    <property type="match status" value="1"/>
</dbReference>
<feature type="domain" description="Glycosyltransferase 2-like" evidence="3">
    <location>
        <begin position="12"/>
        <end position="124"/>
    </location>
</feature>
<dbReference type="Pfam" id="PF00535">
    <property type="entry name" value="Glycos_transf_2"/>
    <property type="match status" value="1"/>
</dbReference>
<evidence type="ECO:0000256" key="2">
    <source>
        <dbReference type="ARBA" id="ARBA00022679"/>
    </source>
</evidence>
<protein>
    <submittedName>
        <fullName evidence="4">Glycosyltransferase</fullName>
        <ecNumber evidence="4">2.4.-.-</ecNumber>
    </submittedName>
</protein>
<dbReference type="InterPro" id="IPR029044">
    <property type="entry name" value="Nucleotide-diphossugar_trans"/>
</dbReference>
<dbReference type="SUPFAM" id="SSF53756">
    <property type="entry name" value="UDP-Glycosyltransferase/glycogen phosphorylase"/>
    <property type="match status" value="1"/>
</dbReference>
<dbReference type="Proteomes" id="UP000825381">
    <property type="component" value="Chromosome"/>
</dbReference>
<dbReference type="InterPro" id="IPR001173">
    <property type="entry name" value="Glyco_trans_2-like"/>
</dbReference>
<dbReference type="InterPro" id="IPR051199">
    <property type="entry name" value="LPS_LOS_Heptosyltrfase"/>
</dbReference>
<dbReference type="GO" id="GO:0016757">
    <property type="term" value="F:glycosyltransferase activity"/>
    <property type="evidence" value="ECO:0007669"/>
    <property type="project" value="UniProtKB-KW"/>
</dbReference>
<dbReference type="EMBL" id="CP080429">
    <property type="protein sequence ID" value="QYJ67460.1"/>
    <property type="molecule type" value="Genomic_DNA"/>
</dbReference>
<dbReference type="Pfam" id="PF01075">
    <property type="entry name" value="Glyco_transf_9"/>
    <property type="match status" value="1"/>
</dbReference>
<evidence type="ECO:0000259" key="3">
    <source>
        <dbReference type="Pfam" id="PF00535"/>
    </source>
</evidence>